<keyword evidence="9" id="KW-1185">Reference proteome</keyword>
<name>A0A1M5DP42_9BACE</name>
<dbReference type="InterPro" id="IPR013325">
    <property type="entry name" value="RNA_pol_sigma_r2"/>
</dbReference>
<evidence type="ECO:0000259" key="7">
    <source>
        <dbReference type="Pfam" id="PF08281"/>
    </source>
</evidence>
<keyword evidence="3" id="KW-0731">Sigma factor</keyword>
<feature type="domain" description="RNA polymerase sigma factor 70 region 4 type 2" evidence="7">
    <location>
        <begin position="105"/>
        <end position="156"/>
    </location>
</feature>
<organism evidence="8 9">
    <name type="scientific">Bacteroides luti</name>
    <dbReference type="NCBI Taxonomy" id="1297750"/>
    <lineage>
        <taxon>Bacteria</taxon>
        <taxon>Pseudomonadati</taxon>
        <taxon>Bacteroidota</taxon>
        <taxon>Bacteroidia</taxon>
        <taxon>Bacteroidales</taxon>
        <taxon>Bacteroidaceae</taxon>
        <taxon>Bacteroides</taxon>
    </lineage>
</organism>
<evidence type="ECO:0000256" key="3">
    <source>
        <dbReference type="ARBA" id="ARBA00023082"/>
    </source>
</evidence>
<dbReference type="InterPro" id="IPR039425">
    <property type="entry name" value="RNA_pol_sigma-70-like"/>
</dbReference>
<comment type="similarity">
    <text evidence="1">Belongs to the sigma-70 factor family. ECF subfamily.</text>
</comment>
<dbReference type="Gene3D" id="1.10.1740.10">
    <property type="match status" value="1"/>
</dbReference>
<evidence type="ECO:0000313" key="9">
    <source>
        <dbReference type="Proteomes" id="UP000184509"/>
    </source>
</evidence>
<keyword evidence="2" id="KW-0805">Transcription regulation</keyword>
<evidence type="ECO:0000256" key="1">
    <source>
        <dbReference type="ARBA" id="ARBA00010641"/>
    </source>
</evidence>
<dbReference type="SUPFAM" id="SSF88659">
    <property type="entry name" value="Sigma3 and sigma4 domains of RNA polymerase sigma factors"/>
    <property type="match status" value="1"/>
</dbReference>
<dbReference type="CDD" id="cd06171">
    <property type="entry name" value="Sigma70_r4"/>
    <property type="match status" value="1"/>
</dbReference>
<keyword evidence="5" id="KW-0804">Transcription</keyword>
<dbReference type="EMBL" id="FQTV01000012">
    <property type="protein sequence ID" value="SHF68798.1"/>
    <property type="molecule type" value="Genomic_DNA"/>
</dbReference>
<feature type="domain" description="RNA polymerase sigma-70 region 2" evidence="6">
    <location>
        <begin position="12"/>
        <end position="75"/>
    </location>
</feature>
<dbReference type="PANTHER" id="PTHR43133">
    <property type="entry name" value="RNA POLYMERASE ECF-TYPE SIGMA FACTO"/>
    <property type="match status" value="1"/>
</dbReference>
<sequence length="166" mass="19540">MDAESFKKQYLPHHQKLYRIAYKLLGNQCDAEDMVQEAYLKLWNKREELAEIRNPESFSVILLKNICFDYLRSTKNESETQDIEVVSKSNETSLINEIEIKDELNCVKQLITQLPGKQQEVMKLRHLSECSIEEIEQITGLNAINIRVLISRARKTIREQFNILRQ</sequence>
<evidence type="ECO:0000256" key="2">
    <source>
        <dbReference type="ARBA" id="ARBA00023015"/>
    </source>
</evidence>
<gene>
    <name evidence="8" type="ORF">SAMN05444405_11231</name>
</gene>
<protein>
    <submittedName>
        <fullName evidence="8">RNA polymerase sigma-70 factor, ECF subfamily</fullName>
    </submittedName>
</protein>
<dbReference type="Pfam" id="PF08281">
    <property type="entry name" value="Sigma70_r4_2"/>
    <property type="match status" value="1"/>
</dbReference>
<dbReference type="SUPFAM" id="SSF88946">
    <property type="entry name" value="Sigma2 domain of RNA polymerase sigma factors"/>
    <property type="match status" value="1"/>
</dbReference>
<dbReference type="InterPro" id="IPR014284">
    <property type="entry name" value="RNA_pol_sigma-70_dom"/>
</dbReference>
<dbReference type="PANTHER" id="PTHR43133:SF8">
    <property type="entry name" value="RNA POLYMERASE SIGMA FACTOR HI_1459-RELATED"/>
    <property type="match status" value="1"/>
</dbReference>
<accession>A0A1M5DP42</accession>
<evidence type="ECO:0000256" key="4">
    <source>
        <dbReference type="ARBA" id="ARBA00023125"/>
    </source>
</evidence>
<dbReference type="GO" id="GO:0016987">
    <property type="term" value="F:sigma factor activity"/>
    <property type="evidence" value="ECO:0007669"/>
    <property type="project" value="UniProtKB-KW"/>
</dbReference>
<dbReference type="InterPro" id="IPR013324">
    <property type="entry name" value="RNA_pol_sigma_r3/r4-like"/>
</dbReference>
<keyword evidence="4" id="KW-0238">DNA-binding</keyword>
<evidence type="ECO:0000259" key="6">
    <source>
        <dbReference type="Pfam" id="PF04542"/>
    </source>
</evidence>
<dbReference type="Gene3D" id="1.10.10.10">
    <property type="entry name" value="Winged helix-like DNA-binding domain superfamily/Winged helix DNA-binding domain"/>
    <property type="match status" value="1"/>
</dbReference>
<dbReference type="Pfam" id="PF04542">
    <property type="entry name" value="Sigma70_r2"/>
    <property type="match status" value="1"/>
</dbReference>
<dbReference type="Proteomes" id="UP000184509">
    <property type="component" value="Unassembled WGS sequence"/>
</dbReference>
<dbReference type="InterPro" id="IPR036388">
    <property type="entry name" value="WH-like_DNA-bd_sf"/>
</dbReference>
<dbReference type="NCBIfam" id="TIGR02937">
    <property type="entry name" value="sigma70-ECF"/>
    <property type="match status" value="1"/>
</dbReference>
<dbReference type="OrthoDB" id="795989at2"/>
<dbReference type="InterPro" id="IPR007627">
    <property type="entry name" value="RNA_pol_sigma70_r2"/>
</dbReference>
<proteinExistence type="inferred from homology"/>
<dbReference type="STRING" id="1297750.SAMN05444405_11231"/>
<dbReference type="AlphaFoldDB" id="A0A1M5DP42"/>
<evidence type="ECO:0000256" key="5">
    <source>
        <dbReference type="ARBA" id="ARBA00023163"/>
    </source>
</evidence>
<dbReference type="GO" id="GO:0003677">
    <property type="term" value="F:DNA binding"/>
    <property type="evidence" value="ECO:0007669"/>
    <property type="project" value="UniProtKB-KW"/>
</dbReference>
<dbReference type="InterPro" id="IPR013249">
    <property type="entry name" value="RNA_pol_sigma70_r4_t2"/>
</dbReference>
<reference evidence="9" key="1">
    <citation type="submission" date="2016-11" db="EMBL/GenBank/DDBJ databases">
        <authorList>
            <person name="Varghese N."/>
            <person name="Submissions S."/>
        </authorList>
    </citation>
    <scope>NUCLEOTIDE SEQUENCE [LARGE SCALE GENOMIC DNA]</scope>
    <source>
        <strain evidence="9">DSM 26991</strain>
    </source>
</reference>
<dbReference type="GO" id="GO:0006352">
    <property type="term" value="P:DNA-templated transcription initiation"/>
    <property type="evidence" value="ECO:0007669"/>
    <property type="project" value="InterPro"/>
</dbReference>
<evidence type="ECO:0000313" key="8">
    <source>
        <dbReference type="EMBL" id="SHF68798.1"/>
    </source>
</evidence>
<dbReference type="RefSeq" id="WP_073402582.1">
    <property type="nucleotide sequence ID" value="NZ_FQTV01000012.1"/>
</dbReference>